<evidence type="ECO:0000313" key="7">
    <source>
        <dbReference type="EMBL" id="RKQ29687.1"/>
    </source>
</evidence>
<keyword evidence="4 6" id="KW-1133">Transmembrane helix</keyword>
<comment type="subcellular location">
    <subcellularLocation>
        <location evidence="1">Cell membrane</location>
        <topology evidence="1">Multi-pass membrane protein</topology>
    </subcellularLocation>
</comment>
<keyword evidence="2" id="KW-1003">Cell membrane</keyword>
<keyword evidence="3 6" id="KW-0812">Transmembrane</keyword>
<keyword evidence="8" id="KW-1185">Reference proteome</keyword>
<dbReference type="PANTHER" id="PTHR30250:SF21">
    <property type="entry name" value="LIPID II FLIPPASE MURJ"/>
    <property type="match status" value="1"/>
</dbReference>
<dbReference type="Proteomes" id="UP000269301">
    <property type="component" value="Unassembled WGS sequence"/>
</dbReference>
<feature type="transmembrane region" description="Helical" evidence="6">
    <location>
        <begin position="402"/>
        <end position="423"/>
    </location>
</feature>
<dbReference type="OrthoDB" id="9775950at2"/>
<evidence type="ECO:0000256" key="5">
    <source>
        <dbReference type="ARBA" id="ARBA00023136"/>
    </source>
</evidence>
<keyword evidence="5 6" id="KW-0472">Membrane</keyword>
<comment type="caution">
    <text evidence="7">The sequence shown here is derived from an EMBL/GenBank/DDBJ whole genome shotgun (WGS) entry which is preliminary data.</text>
</comment>
<organism evidence="7 8">
    <name type="scientific">Oceanobacillus halophilus</name>
    <dbReference type="NCBI Taxonomy" id="930130"/>
    <lineage>
        <taxon>Bacteria</taxon>
        <taxon>Bacillati</taxon>
        <taxon>Bacillota</taxon>
        <taxon>Bacilli</taxon>
        <taxon>Bacillales</taxon>
        <taxon>Bacillaceae</taxon>
        <taxon>Oceanobacillus</taxon>
    </lineage>
</organism>
<evidence type="ECO:0000256" key="4">
    <source>
        <dbReference type="ARBA" id="ARBA00022989"/>
    </source>
</evidence>
<reference evidence="7 8" key="1">
    <citation type="journal article" date="2016" name="Int. J. Syst. Evol. Microbiol.">
        <title>Oceanobacillus halophilus sp. nov., a novel moderately halophilic bacterium from a hypersaline lake.</title>
        <authorList>
            <person name="Amoozegar M.A."/>
            <person name="Bagheri M."/>
            <person name="Makhdoumi A."/>
            <person name="Nikou M.M."/>
            <person name="Fazeli S.A.S."/>
            <person name="Schumann P."/>
            <person name="Sproer C."/>
            <person name="Sanchez-Porro C."/>
            <person name="Ventosa A."/>
        </authorList>
    </citation>
    <scope>NUCLEOTIDE SEQUENCE [LARGE SCALE GENOMIC DNA]</scope>
    <source>
        <strain evidence="7 8">DSM 23996</strain>
    </source>
</reference>
<feature type="transmembrane region" description="Helical" evidence="6">
    <location>
        <begin position="9"/>
        <end position="29"/>
    </location>
</feature>
<feature type="transmembrane region" description="Helical" evidence="6">
    <location>
        <begin position="245"/>
        <end position="265"/>
    </location>
</feature>
<feature type="transmembrane region" description="Helical" evidence="6">
    <location>
        <begin position="49"/>
        <end position="68"/>
    </location>
</feature>
<dbReference type="InterPro" id="IPR002797">
    <property type="entry name" value="Polysacc_synth"/>
</dbReference>
<dbReference type="EMBL" id="RBZP01000022">
    <property type="protein sequence ID" value="RKQ29687.1"/>
    <property type="molecule type" value="Genomic_DNA"/>
</dbReference>
<feature type="transmembrane region" description="Helical" evidence="6">
    <location>
        <begin position="429"/>
        <end position="447"/>
    </location>
</feature>
<dbReference type="PANTHER" id="PTHR30250">
    <property type="entry name" value="PST FAMILY PREDICTED COLANIC ACID TRANSPORTER"/>
    <property type="match status" value="1"/>
</dbReference>
<proteinExistence type="predicted"/>
<dbReference type="AlphaFoldDB" id="A0A494ZXI1"/>
<feature type="transmembrane region" description="Helical" evidence="6">
    <location>
        <begin position="336"/>
        <end position="354"/>
    </location>
</feature>
<feature type="transmembrane region" description="Helical" evidence="6">
    <location>
        <begin position="495"/>
        <end position="515"/>
    </location>
</feature>
<evidence type="ECO:0000256" key="3">
    <source>
        <dbReference type="ARBA" id="ARBA00022692"/>
    </source>
</evidence>
<dbReference type="CDD" id="cd13124">
    <property type="entry name" value="MATE_SpoVB_like"/>
    <property type="match status" value="1"/>
</dbReference>
<feature type="transmembrane region" description="Helical" evidence="6">
    <location>
        <begin position="297"/>
        <end position="316"/>
    </location>
</feature>
<dbReference type="PIRSF" id="PIRSF038958">
    <property type="entry name" value="PG_synth_SpoVB"/>
    <property type="match status" value="1"/>
</dbReference>
<dbReference type="Pfam" id="PF01943">
    <property type="entry name" value="Polysacc_synt"/>
    <property type="match status" value="1"/>
</dbReference>
<feature type="transmembrane region" description="Helical" evidence="6">
    <location>
        <begin position="129"/>
        <end position="151"/>
    </location>
</feature>
<accession>A0A494ZXI1</accession>
<dbReference type="InterPro" id="IPR024923">
    <property type="entry name" value="PG_synth_SpoVB"/>
</dbReference>
<feature type="transmembrane region" description="Helical" evidence="6">
    <location>
        <begin position="467"/>
        <end position="489"/>
    </location>
</feature>
<dbReference type="InterPro" id="IPR050833">
    <property type="entry name" value="Poly_Biosynth_Transport"/>
</dbReference>
<evidence type="ECO:0000313" key="8">
    <source>
        <dbReference type="Proteomes" id="UP000269301"/>
    </source>
</evidence>
<evidence type="ECO:0000256" key="6">
    <source>
        <dbReference type="SAM" id="Phobius"/>
    </source>
</evidence>
<gene>
    <name evidence="7" type="ORF">D8M06_17310</name>
</gene>
<dbReference type="GO" id="GO:0005886">
    <property type="term" value="C:plasma membrane"/>
    <property type="evidence" value="ECO:0007669"/>
    <property type="project" value="UniProtKB-SubCell"/>
</dbReference>
<protein>
    <submittedName>
        <fullName evidence="7">Polysaccharide biosynthesis protein</fullName>
    </submittedName>
</protein>
<feature type="transmembrane region" description="Helical" evidence="6">
    <location>
        <begin position="172"/>
        <end position="190"/>
    </location>
</feature>
<feature type="transmembrane region" description="Helical" evidence="6">
    <location>
        <begin position="89"/>
        <end position="109"/>
    </location>
</feature>
<feature type="transmembrane region" description="Helical" evidence="6">
    <location>
        <begin position="374"/>
        <end position="395"/>
    </location>
</feature>
<sequence>MSSNIVKGAFILTLASFLSKFLGMIYVIPFNALVGETGGTLFSFAYTPYSIFISLSTVGIPVAVSKFVSRYNSLGDYESGMRMFRVASMIMAITGIVAFLVMFFSAEWLAKWMITSEDPVGISVEDVTYVTRMVSVALLIIPVMSIVRGFFQGHETMKPTAVSQVLEQIVRIAFILIGSFLILKVFNGTIVQAVGLSTFAAFIGALASLAILLIFWKVRKPYYNQQLQSQTHTYDISTKELIRELFSYAGPFILVGLAIPLYQLVDQFTFERAMVDSGLESIWENAYAVINYYGHKIVIIPMTIATGLSLSLLPTLTKSFTQNNRKLLNEQINQSLQIVLVLVVPAFVGIAVLSEEVYGALYGLTIIDMAGPLLGWYAPVVLLFGLFSVTAAILQGINEQRYAVFSLVAGLLVKILLNIQLIHWFGAKGAIFGTALASGIAVLLNLWRIKKAIDFSFKQTIKRTILIGIFVMIMALVIWGVKAVFDLFIPTETRWGTIIMLGLCVSIGGGVYLYLANISTLLERVLGKRISIDLLRRKRSR</sequence>
<name>A0A494ZXI1_9BACI</name>
<feature type="transmembrane region" description="Helical" evidence="6">
    <location>
        <begin position="196"/>
        <end position="216"/>
    </location>
</feature>
<dbReference type="RefSeq" id="WP_121205841.1">
    <property type="nucleotide sequence ID" value="NZ_RBZP01000022.1"/>
</dbReference>
<evidence type="ECO:0000256" key="1">
    <source>
        <dbReference type="ARBA" id="ARBA00004651"/>
    </source>
</evidence>
<evidence type="ECO:0000256" key="2">
    <source>
        <dbReference type="ARBA" id="ARBA00022475"/>
    </source>
</evidence>